<name>A0A8K0E5P9_9ROSA</name>
<evidence type="ECO:0000313" key="2">
    <source>
        <dbReference type="Proteomes" id="UP000796880"/>
    </source>
</evidence>
<comment type="caution">
    <text evidence="1">The sequence shown here is derived from an EMBL/GenBank/DDBJ whole genome shotgun (WGS) entry which is preliminary data.</text>
</comment>
<sequence>MEGGSFEDSILVEMSIKDVGRELELSYVVGKIHFTIGFGVPIATTVPQPKIIPKWIFPASNWNNPKANRNRNAPINWHRHGDWDLCATVIL</sequence>
<gene>
    <name evidence="1" type="ORF">FNV43_RR19002</name>
</gene>
<keyword evidence="2" id="KW-1185">Reference proteome</keyword>
<reference evidence="1" key="1">
    <citation type="submission" date="2020-03" db="EMBL/GenBank/DDBJ databases">
        <title>A high-quality chromosome-level genome assembly of a woody plant with both climbing and erect habits, Rhamnella rubrinervis.</title>
        <authorList>
            <person name="Lu Z."/>
            <person name="Yang Y."/>
            <person name="Zhu X."/>
            <person name="Sun Y."/>
        </authorList>
    </citation>
    <scope>NUCLEOTIDE SEQUENCE</scope>
    <source>
        <strain evidence="1">BYM</strain>
        <tissue evidence="1">Leaf</tissue>
    </source>
</reference>
<organism evidence="1 2">
    <name type="scientific">Rhamnella rubrinervis</name>
    <dbReference type="NCBI Taxonomy" id="2594499"/>
    <lineage>
        <taxon>Eukaryota</taxon>
        <taxon>Viridiplantae</taxon>
        <taxon>Streptophyta</taxon>
        <taxon>Embryophyta</taxon>
        <taxon>Tracheophyta</taxon>
        <taxon>Spermatophyta</taxon>
        <taxon>Magnoliopsida</taxon>
        <taxon>eudicotyledons</taxon>
        <taxon>Gunneridae</taxon>
        <taxon>Pentapetalae</taxon>
        <taxon>rosids</taxon>
        <taxon>fabids</taxon>
        <taxon>Rosales</taxon>
        <taxon>Rhamnaceae</taxon>
        <taxon>rhamnoid group</taxon>
        <taxon>Rhamneae</taxon>
        <taxon>Rhamnella</taxon>
    </lineage>
</organism>
<evidence type="ECO:0000313" key="1">
    <source>
        <dbReference type="EMBL" id="KAF3440716.1"/>
    </source>
</evidence>
<dbReference type="AlphaFoldDB" id="A0A8K0E5P9"/>
<accession>A0A8K0E5P9</accession>
<proteinExistence type="predicted"/>
<dbReference type="EMBL" id="VOIH02000008">
    <property type="protein sequence ID" value="KAF3440716.1"/>
    <property type="molecule type" value="Genomic_DNA"/>
</dbReference>
<protein>
    <submittedName>
        <fullName evidence="1">Uncharacterized protein</fullName>
    </submittedName>
</protein>
<dbReference type="Proteomes" id="UP000796880">
    <property type="component" value="Unassembled WGS sequence"/>
</dbReference>